<evidence type="ECO:0000313" key="2">
    <source>
        <dbReference type="Proteomes" id="UP000607653"/>
    </source>
</evidence>
<protein>
    <submittedName>
        <fullName evidence="1">Uncharacterized protein</fullName>
    </submittedName>
</protein>
<gene>
    <name evidence="1" type="ORF">HUJ06_012498</name>
</gene>
<keyword evidence="2" id="KW-1185">Reference proteome</keyword>
<reference evidence="1 2" key="1">
    <citation type="journal article" date="2020" name="Mol. Biol. Evol.">
        <title>Distinct Expression and Methylation Patterns for Genes with Different Fates following a Single Whole-Genome Duplication in Flowering Plants.</title>
        <authorList>
            <person name="Shi T."/>
            <person name="Rahmani R.S."/>
            <person name="Gugger P.F."/>
            <person name="Wang M."/>
            <person name="Li H."/>
            <person name="Zhang Y."/>
            <person name="Li Z."/>
            <person name="Wang Q."/>
            <person name="Van de Peer Y."/>
            <person name="Marchal K."/>
            <person name="Chen J."/>
        </authorList>
    </citation>
    <scope>NUCLEOTIDE SEQUENCE [LARGE SCALE GENOMIC DNA]</scope>
    <source>
        <tissue evidence="1">Leaf</tissue>
    </source>
</reference>
<dbReference type="AlphaFoldDB" id="A0A822YMD6"/>
<organism evidence="1 2">
    <name type="scientific">Nelumbo nucifera</name>
    <name type="common">Sacred lotus</name>
    <dbReference type="NCBI Taxonomy" id="4432"/>
    <lineage>
        <taxon>Eukaryota</taxon>
        <taxon>Viridiplantae</taxon>
        <taxon>Streptophyta</taxon>
        <taxon>Embryophyta</taxon>
        <taxon>Tracheophyta</taxon>
        <taxon>Spermatophyta</taxon>
        <taxon>Magnoliopsida</taxon>
        <taxon>Proteales</taxon>
        <taxon>Nelumbonaceae</taxon>
        <taxon>Nelumbo</taxon>
    </lineage>
</organism>
<evidence type="ECO:0000313" key="1">
    <source>
        <dbReference type="EMBL" id="DAD33647.1"/>
    </source>
</evidence>
<dbReference type="EMBL" id="DUZY01000003">
    <property type="protein sequence ID" value="DAD33647.1"/>
    <property type="molecule type" value="Genomic_DNA"/>
</dbReference>
<comment type="caution">
    <text evidence="1">The sequence shown here is derived from an EMBL/GenBank/DDBJ whole genome shotgun (WGS) entry which is preliminary data.</text>
</comment>
<accession>A0A822YMD6</accession>
<sequence>MLGCAFKSPPECDKGLKLLIKFHESGSVDGGYSDVENEWQWGL</sequence>
<dbReference type="Proteomes" id="UP000607653">
    <property type="component" value="Unassembled WGS sequence"/>
</dbReference>
<name>A0A822YMD6_NELNU</name>
<proteinExistence type="predicted"/>